<dbReference type="Proteomes" id="UP000054549">
    <property type="component" value="Unassembled WGS sequence"/>
</dbReference>
<dbReference type="AlphaFoldDB" id="A0A0C2WWY0"/>
<feature type="transmembrane region" description="Helical" evidence="2">
    <location>
        <begin position="207"/>
        <end position="231"/>
    </location>
</feature>
<feature type="compositionally biased region" description="Basic residues" evidence="1">
    <location>
        <begin position="343"/>
        <end position="352"/>
    </location>
</feature>
<accession>A0A0C2WWY0</accession>
<evidence type="ECO:0008006" key="5">
    <source>
        <dbReference type="Google" id="ProtNLM"/>
    </source>
</evidence>
<name>A0A0C2WWY0_AMAMK</name>
<dbReference type="HOGENOM" id="CLU_060803_0_0_1"/>
<evidence type="ECO:0000313" key="3">
    <source>
        <dbReference type="EMBL" id="KIL66317.1"/>
    </source>
</evidence>
<keyword evidence="2" id="KW-0812">Transmembrane</keyword>
<dbReference type="OrthoDB" id="2562239at2759"/>
<evidence type="ECO:0000313" key="4">
    <source>
        <dbReference type="Proteomes" id="UP000054549"/>
    </source>
</evidence>
<feature type="transmembrane region" description="Helical" evidence="2">
    <location>
        <begin position="172"/>
        <end position="195"/>
    </location>
</feature>
<feature type="transmembrane region" description="Helical" evidence="2">
    <location>
        <begin position="281"/>
        <end position="302"/>
    </location>
</feature>
<dbReference type="EMBL" id="KN818237">
    <property type="protein sequence ID" value="KIL66317.1"/>
    <property type="molecule type" value="Genomic_DNA"/>
</dbReference>
<reference evidence="3 4" key="1">
    <citation type="submission" date="2014-04" db="EMBL/GenBank/DDBJ databases">
        <title>Evolutionary Origins and Diversification of the Mycorrhizal Mutualists.</title>
        <authorList>
            <consortium name="DOE Joint Genome Institute"/>
            <consortium name="Mycorrhizal Genomics Consortium"/>
            <person name="Kohler A."/>
            <person name="Kuo A."/>
            <person name="Nagy L.G."/>
            <person name="Floudas D."/>
            <person name="Copeland A."/>
            <person name="Barry K.W."/>
            <person name="Cichocki N."/>
            <person name="Veneault-Fourrey C."/>
            <person name="LaButti K."/>
            <person name="Lindquist E.A."/>
            <person name="Lipzen A."/>
            <person name="Lundell T."/>
            <person name="Morin E."/>
            <person name="Murat C."/>
            <person name="Riley R."/>
            <person name="Ohm R."/>
            <person name="Sun H."/>
            <person name="Tunlid A."/>
            <person name="Henrissat B."/>
            <person name="Grigoriev I.V."/>
            <person name="Hibbett D.S."/>
            <person name="Martin F."/>
        </authorList>
    </citation>
    <scope>NUCLEOTIDE SEQUENCE [LARGE SCALE GENOMIC DNA]</scope>
    <source>
        <strain evidence="3 4">Koide BX008</strain>
    </source>
</reference>
<proteinExistence type="predicted"/>
<feature type="compositionally biased region" description="Basic and acidic residues" evidence="1">
    <location>
        <begin position="324"/>
        <end position="342"/>
    </location>
</feature>
<evidence type="ECO:0000256" key="2">
    <source>
        <dbReference type="SAM" id="Phobius"/>
    </source>
</evidence>
<keyword evidence="2" id="KW-1133">Transmembrane helix</keyword>
<feature type="transmembrane region" description="Helical" evidence="2">
    <location>
        <begin position="79"/>
        <end position="99"/>
    </location>
</feature>
<sequence>MEFPAPIGGTALPIDYSPSVLFAVLYAALLPLIIFRLIDKRSRSILLISTSIFSVERIIIYSLRAAQARSDTLRLSSNLINYLQISFAMGFIAIANDVIKFLHCLAVNTTFSCDMYEQAPAARDAPLNARNQQTVEVKGIFGWHREHFTGQPNDGDPDYPRRRFWIRRSHEISLLIFLTVLILSIVANRTFAQLFTDQSNATSVFRLRYVATALGLLFTLRIAVATIWAYLKLPRIKTKAVVILLSVCTLVTITAIYRLSVMYNMTDSPLSVGPHSLNSPGAKTCFYVFHILPEWLASLILFSTNLRQLFGTGPFGDLRKVDETEERRKKRLEKEEKKTEKKAAKKAKALLP</sequence>
<organism evidence="3 4">
    <name type="scientific">Amanita muscaria (strain Koide BX008)</name>
    <dbReference type="NCBI Taxonomy" id="946122"/>
    <lineage>
        <taxon>Eukaryota</taxon>
        <taxon>Fungi</taxon>
        <taxon>Dikarya</taxon>
        <taxon>Basidiomycota</taxon>
        <taxon>Agaricomycotina</taxon>
        <taxon>Agaricomycetes</taxon>
        <taxon>Agaricomycetidae</taxon>
        <taxon>Agaricales</taxon>
        <taxon>Pluteineae</taxon>
        <taxon>Amanitaceae</taxon>
        <taxon>Amanita</taxon>
    </lineage>
</organism>
<feature type="transmembrane region" description="Helical" evidence="2">
    <location>
        <begin position="20"/>
        <end position="38"/>
    </location>
</feature>
<keyword evidence="2" id="KW-0472">Membrane</keyword>
<protein>
    <recommendedName>
        <fullName evidence="5">Integral membrane protein</fullName>
    </recommendedName>
</protein>
<feature type="transmembrane region" description="Helical" evidence="2">
    <location>
        <begin position="45"/>
        <end position="67"/>
    </location>
</feature>
<dbReference type="InParanoid" id="A0A0C2WWY0"/>
<evidence type="ECO:0000256" key="1">
    <source>
        <dbReference type="SAM" id="MobiDB-lite"/>
    </source>
</evidence>
<gene>
    <name evidence="3" type="ORF">M378DRAFT_10293</name>
</gene>
<feature type="region of interest" description="Disordered" evidence="1">
    <location>
        <begin position="324"/>
        <end position="352"/>
    </location>
</feature>
<feature type="transmembrane region" description="Helical" evidence="2">
    <location>
        <begin position="240"/>
        <end position="261"/>
    </location>
</feature>
<keyword evidence="4" id="KW-1185">Reference proteome</keyword>